<dbReference type="InterPro" id="IPR007318">
    <property type="entry name" value="Phopholipid_MeTrfase"/>
</dbReference>
<evidence type="ECO:0000256" key="3">
    <source>
        <dbReference type="ARBA" id="ARBA00022989"/>
    </source>
</evidence>
<keyword evidence="4 5" id="KW-0472">Membrane</keyword>
<dbReference type="EMBL" id="JARPXL010000017">
    <property type="protein sequence ID" value="MDT2545657.1"/>
    <property type="molecule type" value="Genomic_DNA"/>
</dbReference>
<gene>
    <name evidence="7" type="ORF">P7D69_15005</name>
    <name evidence="6" type="ORF">P7D78_00615</name>
</gene>
<dbReference type="GO" id="GO:0012505">
    <property type="term" value="C:endomembrane system"/>
    <property type="evidence" value="ECO:0007669"/>
    <property type="project" value="UniProtKB-SubCell"/>
</dbReference>
<reference evidence="6" key="1">
    <citation type="submission" date="2023-03" db="EMBL/GenBank/DDBJ databases">
        <authorList>
            <person name="Shen W."/>
            <person name="Cai J."/>
        </authorList>
    </citation>
    <scope>NUCLEOTIDE SEQUENCE</scope>
    <source>
        <strain evidence="6">B646-2</strain>
        <strain evidence="7">Y15</strain>
    </source>
</reference>
<dbReference type="PANTHER" id="PTHR12714">
    <property type="entry name" value="PROTEIN-S ISOPRENYLCYSTEINE O-METHYLTRANSFERASE"/>
    <property type="match status" value="1"/>
</dbReference>
<keyword evidence="2 5" id="KW-0812">Transmembrane</keyword>
<name>A0AAP5KFZ4_9ENTE</name>
<proteinExistence type="predicted"/>
<accession>A0AAP5KFZ4</accession>
<feature type="transmembrane region" description="Helical" evidence="5">
    <location>
        <begin position="132"/>
        <end position="157"/>
    </location>
</feature>
<protein>
    <submittedName>
        <fullName evidence="6">Isoprenylcysteine carboxylmethyltransferase family protein</fullName>
    </submittedName>
</protein>
<evidence type="ECO:0000256" key="2">
    <source>
        <dbReference type="ARBA" id="ARBA00022692"/>
    </source>
</evidence>
<dbReference type="RefSeq" id="WP_028020080.1">
    <property type="nucleotide sequence ID" value="NZ_CABLCA010000002.1"/>
</dbReference>
<dbReference type="GO" id="GO:0016740">
    <property type="term" value="F:transferase activity"/>
    <property type="evidence" value="ECO:0007669"/>
    <property type="project" value="UniProtKB-ARBA"/>
</dbReference>
<evidence type="ECO:0000256" key="4">
    <source>
        <dbReference type="ARBA" id="ARBA00023136"/>
    </source>
</evidence>
<dbReference type="Proteomes" id="UP001249240">
    <property type="component" value="Unassembled WGS sequence"/>
</dbReference>
<dbReference type="Gene3D" id="1.20.120.1630">
    <property type="match status" value="1"/>
</dbReference>
<feature type="transmembrane region" description="Helical" evidence="5">
    <location>
        <begin position="45"/>
        <end position="68"/>
    </location>
</feature>
<feature type="transmembrane region" description="Helical" evidence="5">
    <location>
        <begin position="6"/>
        <end position="24"/>
    </location>
</feature>
<comment type="subcellular location">
    <subcellularLocation>
        <location evidence="1">Endomembrane system</location>
        <topology evidence="1">Multi-pass membrane protein</topology>
    </subcellularLocation>
</comment>
<evidence type="ECO:0000313" key="8">
    <source>
        <dbReference type="Proteomes" id="UP001249240"/>
    </source>
</evidence>
<comment type="caution">
    <text evidence="6">The sequence shown here is derived from an EMBL/GenBank/DDBJ whole genome shotgun (WGS) entry which is preliminary data.</text>
</comment>
<feature type="transmembrane region" description="Helical" evidence="5">
    <location>
        <begin position="74"/>
        <end position="94"/>
    </location>
</feature>
<dbReference type="Proteomes" id="UP001254770">
    <property type="component" value="Unassembled WGS sequence"/>
</dbReference>
<evidence type="ECO:0000313" key="6">
    <source>
        <dbReference type="EMBL" id="MDT2536610.1"/>
    </source>
</evidence>
<keyword evidence="3 5" id="KW-1133">Transmembrane helix</keyword>
<dbReference type="Pfam" id="PF04191">
    <property type="entry name" value="PEMT"/>
    <property type="match status" value="1"/>
</dbReference>
<sequence length="187" mass="21834">MIINYLTLLGAALFYLIYLVKGWLLRKQGITVNLLGDKRRTREKYFEIVLRALTGFGGAIQFVAPFLFERNSTSWRYLGVFLIYLGVLLFLIAVKAMGLNWRAGFNEEQKTNLVTTGIYQFSRNPAFVAFDLLYIGFAFVFPNFLMILTALIAVILFDLQIRGEEKFLLKTFGERFRQYQTKVRRYF</sequence>
<dbReference type="AlphaFoldDB" id="A0AAP5KFZ4"/>
<dbReference type="GeneID" id="67041889"/>
<dbReference type="PANTHER" id="PTHR12714:SF9">
    <property type="entry name" value="PROTEIN-S-ISOPRENYLCYSTEINE O-METHYLTRANSFERASE"/>
    <property type="match status" value="1"/>
</dbReference>
<evidence type="ECO:0000256" key="5">
    <source>
        <dbReference type="SAM" id="Phobius"/>
    </source>
</evidence>
<evidence type="ECO:0000256" key="1">
    <source>
        <dbReference type="ARBA" id="ARBA00004127"/>
    </source>
</evidence>
<evidence type="ECO:0000313" key="7">
    <source>
        <dbReference type="EMBL" id="MDT2545657.1"/>
    </source>
</evidence>
<dbReference type="EMBL" id="JARPXM010000001">
    <property type="protein sequence ID" value="MDT2536610.1"/>
    <property type="molecule type" value="Genomic_DNA"/>
</dbReference>
<organism evidence="6 8">
    <name type="scientific">Enterococcus raffinosus</name>
    <dbReference type="NCBI Taxonomy" id="71452"/>
    <lineage>
        <taxon>Bacteria</taxon>
        <taxon>Bacillati</taxon>
        <taxon>Bacillota</taxon>
        <taxon>Bacilli</taxon>
        <taxon>Lactobacillales</taxon>
        <taxon>Enterococcaceae</taxon>
        <taxon>Enterococcus</taxon>
    </lineage>
</organism>